<organism evidence="1 2">
    <name type="scientific">Vaccinium darrowii</name>
    <dbReference type="NCBI Taxonomy" id="229202"/>
    <lineage>
        <taxon>Eukaryota</taxon>
        <taxon>Viridiplantae</taxon>
        <taxon>Streptophyta</taxon>
        <taxon>Embryophyta</taxon>
        <taxon>Tracheophyta</taxon>
        <taxon>Spermatophyta</taxon>
        <taxon>Magnoliopsida</taxon>
        <taxon>eudicotyledons</taxon>
        <taxon>Gunneridae</taxon>
        <taxon>Pentapetalae</taxon>
        <taxon>asterids</taxon>
        <taxon>Ericales</taxon>
        <taxon>Ericaceae</taxon>
        <taxon>Vaccinioideae</taxon>
        <taxon>Vaccinieae</taxon>
        <taxon>Vaccinium</taxon>
    </lineage>
</organism>
<accession>A0ACB7XA06</accession>
<gene>
    <name evidence="1" type="ORF">Vadar_015591</name>
</gene>
<keyword evidence="2" id="KW-1185">Reference proteome</keyword>
<reference evidence="1 2" key="1">
    <citation type="journal article" date="2021" name="Hortic Res">
        <title>High-quality reference genome and annotation aids understanding of berry development for evergreen blueberry (Vaccinium darrowii).</title>
        <authorList>
            <person name="Yu J."/>
            <person name="Hulse-Kemp A.M."/>
            <person name="Babiker E."/>
            <person name="Staton M."/>
        </authorList>
    </citation>
    <scope>NUCLEOTIDE SEQUENCE [LARGE SCALE GENOMIC DNA]</scope>
    <source>
        <strain evidence="2">cv. NJ 8807/NJ 8810</strain>
        <tissue evidence="1">Young leaf</tissue>
    </source>
</reference>
<evidence type="ECO:0000313" key="1">
    <source>
        <dbReference type="EMBL" id="KAH7837591.1"/>
    </source>
</evidence>
<name>A0ACB7XA06_9ERIC</name>
<comment type="caution">
    <text evidence="1">The sequence shown here is derived from an EMBL/GenBank/DDBJ whole genome shotgun (WGS) entry which is preliminary data.</text>
</comment>
<proteinExistence type="predicted"/>
<dbReference type="Proteomes" id="UP000828048">
    <property type="component" value="Chromosome 6"/>
</dbReference>
<sequence length="250" mass="27609">METQSTPATGYPASAYPYPPPNGYPASATNATAYAYAAPPPPQGPRYYYPQQPYPDPRATFVRRLFAILIASFLIALTIALTIWLILRPRLPDFQVDSATLTNFNLSSSSSITGNWDIRFTVRNPNHKITFYYDHITAAVYYKDESLSETTVTPFVQATRNQTAVRATFAAAAAYVDKSVVDGINGDKTSRGSVNFNVRILARVRLKAGWWRARQRYLRVYCGDLAVGMSSNNTTGGTLVGGPRDCKVDL</sequence>
<dbReference type="EMBL" id="CM037156">
    <property type="protein sequence ID" value="KAH7837591.1"/>
    <property type="molecule type" value="Genomic_DNA"/>
</dbReference>
<protein>
    <submittedName>
        <fullName evidence="1">Uncharacterized protein</fullName>
    </submittedName>
</protein>
<evidence type="ECO:0000313" key="2">
    <source>
        <dbReference type="Proteomes" id="UP000828048"/>
    </source>
</evidence>